<gene>
    <name evidence="2" type="ORF">DFR44_12318</name>
</gene>
<dbReference type="EMBL" id="SNZE01000023">
    <property type="protein sequence ID" value="TDR30294.1"/>
    <property type="molecule type" value="Genomic_DNA"/>
</dbReference>
<organism evidence="2 3">
    <name type="scientific">Hydromonas duriensis</name>
    <dbReference type="NCBI Taxonomy" id="1527608"/>
    <lineage>
        <taxon>Bacteria</taxon>
        <taxon>Pseudomonadati</taxon>
        <taxon>Pseudomonadota</taxon>
        <taxon>Betaproteobacteria</taxon>
        <taxon>Burkholderiales</taxon>
        <taxon>Burkholderiaceae</taxon>
        <taxon>Hydromonas</taxon>
    </lineage>
</organism>
<name>A0A4R6Y598_9BURK</name>
<reference evidence="2 3" key="1">
    <citation type="submission" date="2019-03" db="EMBL/GenBank/DDBJ databases">
        <title>Genomic Encyclopedia of Type Strains, Phase IV (KMG-IV): sequencing the most valuable type-strain genomes for metagenomic binning, comparative biology and taxonomic classification.</title>
        <authorList>
            <person name="Goeker M."/>
        </authorList>
    </citation>
    <scope>NUCLEOTIDE SEQUENCE [LARGE SCALE GENOMIC DNA]</scope>
    <source>
        <strain evidence="2 3">DSM 102852</strain>
    </source>
</reference>
<dbReference type="Proteomes" id="UP000294480">
    <property type="component" value="Unassembled WGS sequence"/>
</dbReference>
<feature type="chain" id="PRO_5020487628" evidence="1">
    <location>
        <begin position="26"/>
        <end position="249"/>
    </location>
</feature>
<dbReference type="Pfam" id="PF09673">
    <property type="entry name" value="TrbC_Ftype"/>
    <property type="match status" value="1"/>
</dbReference>
<evidence type="ECO:0000313" key="2">
    <source>
        <dbReference type="EMBL" id="TDR30294.1"/>
    </source>
</evidence>
<protein>
    <submittedName>
        <fullName evidence="2">Conjugal transfer pilus assembly protein TrbC</fullName>
    </submittedName>
</protein>
<sequence length="249" mass="26561">MNLINSNKLKKAVLLTSIIACVAVAAQPNLNDVNLKTGQERAQSILQQVAPKAPTIDEPSIKVDVSDVQSRVPTLPEQQGQVAASPELIDPLAVAARAKRTYAEDIDPTMLEGTNVLVFVSFSMPEASLKRIATEVAKVHGTMVLRGFVGDSLKQTVDALNPLTNLGAQVQIHPELFKAFNVTQVPTYVLVKPGSSLEGCGDLNSSCQNHLTGMGDASLRSVLERMSRTPNNPLTASAQAVLSKLEAIE</sequence>
<dbReference type="OrthoDB" id="8557871at2"/>
<accession>A0A4R6Y598</accession>
<evidence type="ECO:0000256" key="1">
    <source>
        <dbReference type="SAM" id="SignalP"/>
    </source>
</evidence>
<dbReference type="AlphaFoldDB" id="A0A4R6Y598"/>
<evidence type="ECO:0000313" key="3">
    <source>
        <dbReference type="Proteomes" id="UP000294480"/>
    </source>
</evidence>
<comment type="caution">
    <text evidence="2">The sequence shown here is derived from an EMBL/GenBank/DDBJ whole genome shotgun (WGS) entry which is preliminary data.</text>
</comment>
<dbReference type="InterPro" id="IPR019106">
    <property type="entry name" value="T4SS_TrbC"/>
</dbReference>
<dbReference type="InterPro" id="IPR014113">
    <property type="entry name" value="T4SS_TrbC_subgr"/>
</dbReference>
<proteinExistence type="predicted"/>
<keyword evidence="3" id="KW-1185">Reference proteome</keyword>
<keyword evidence="1" id="KW-0732">Signal</keyword>
<dbReference type="RefSeq" id="WP_133621274.1">
    <property type="nucleotide sequence ID" value="NZ_SNZE01000023.1"/>
</dbReference>
<feature type="signal peptide" evidence="1">
    <location>
        <begin position="1"/>
        <end position="25"/>
    </location>
</feature>
<dbReference type="NCBIfam" id="TIGR02742">
    <property type="entry name" value="TrbC_Ftype"/>
    <property type="match status" value="1"/>
</dbReference>